<reference evidence="1 2" key="1">
    <citation type="submission" date="2023-08" db="EMBL/GenBank/DDBJ databases">
        <title>A Necator americanus chromosomal reference genome.</title>
        <authorList>
            <person name="Ilik V."/>
            <person name="Petrzelkova K.J."/>
            <person name="Pardy F."/>
            <person name="Fuh T."/>
            <person name="Niatou-Singa F.S."/>
            <person name="Gouil Q."/>
            <person name="Baker L."/>
            <person name="Ritchie M.E."/>
            <person name="Jex A.R."/>
            <person name="Gazzola D."/>
            <person name="Li H."/>
            <person name="Toshio Fujiwara R."/>
            <person name="Zhan B."/>
            <person name="Aroian R.V."/>
            <person name="Pafco B."/>
            <person name="Schwarz E.M."/>
        </authorList>
    </citation>
    <scope>NUCLEOTIDE SEQUENCE [LARGE SCALE GENOMIC DNA]</scope>
    <source>
        <strain evidence="1 2">Aroian</strain>
        <tissue evidence="1">Whole animal</tissue>
    </source>
</reference>
<accession>A0ABR1ES34</accession>
<evidence type="ECO:0000313" key="2">
    <source>
        <dbReference type="Proteomes" id="UP001303046"/>
    </source>
</evidence>
<gene>
    <name evidence="1" type="primary">Necator_chrX.g25534</name>
    <name evidence="1" type="ORF">RB195_025368</name>
</gene>
<organism evidence="1 2">
    <name type="scientific">Necator americanus</name>
    <name type="common">Human hookworm</name>
    <dbReference type="NCBI Taxonomy" id="51031"/>
    <lineage>
        <taxon>Eukaryota</taxon>
        <taxon>Metazoa</taxon>
        <taxon>Ecdysozoa</taxon>
        <taxon>Nematoda</taxon>
        <taxon>Chromadorea</taxon>
        <taxon>Rhabditida</taxon>
        <taxon>Rhabditina</taxon>
        <taxon>Rhabditomorpha</taxon>
        <taxon>Strongyloidea</taxon>
        <taxon>Ancylostomatidae</taxon>
        <taxon>Bunostominae</taxon>
        <taxon>Necator</taxon>
    </lineage>
</organism>
<dbReference type="Proteomes" id="UP001303046">
    <property type="component" value="Unassembled WGS sequence"/>
</dbReference>
<proteinExistence type="predicted"/>
<sequence>MLKNDGSYERDIQQRCAAAYSAFNALTKWLWSNPITSKVKHRIYLPAVHPIKMYGLEAWAAPLTAIEELDCMERELFRGLLGFWLMVCHNEDLYSEVDTVYRWMTREKL</sequence>
<protein>
    <submittedName>
        <fullName evidence="1">Uncharacterized protein</fullName>
    </submittedName>
</protein>
<comment type="caution">
    <text evidence="1">The sequence shown here is derived from an EMBL/GenBank/DDBJ whole genome shotgun (WGS) entry which is preliminary data.</text>
</comment>
<evidence type="ECO:0000313" key="1">
    <source>
        <dbReference type="EMBL" id="KAK6765418.1"/>
    </source>
</evidence>
<name>A0ABR1ES34_NECAM</name>
<dbReference type="EMBL" id="JAVFWL010000006">
    <property type="protein sequence ID" value="KAK6765418.1"/>
    <property type="molecule type" value="Genomic_DNA"/>
</dbReference>
<keyword evidence="2" id="KW-1185">Reference proteome</keyword>